<evidence type="ECO:0000256" key="7">
    <source>
        <dbReference type="ARBA" id="ARBA00023065"/>
    </source>
</evidence>
<dbReference type="AlphaFoldDB" id="A0A5M6DL53"/>
<dbReference type="EMBL" id="VWOX01000001">
    <property type="protein sequence ID" value="KAA5546890.1"/>
    <property type="molecule type" value="Genomic_DNA"/>
</dbReference>
<dbReference type="PANTHER" id="PTHR32024:SF2">
    <property type="entry name" value="TRK SYSTEM POTASSIUM UPTAKE PROTEIN TRKG-RELATED"/>
    <property type="match status" value="1"/>
</dbReference>
<feature type="transmembrane region" description="Helical" evidence="9">
    <location>
        <begin position="544"/>
        <end position="568"/>
    </location>
</feature>
<comment type="caution">
    <text evidence="10">The sequence shown here is derived from an EMBL/GenBank/DDBJ whole genome shotgun (WGS) entry which is preliminary data.</text>
</comment>
<keyword evidence="6 9" id="KW-1133">Transmembrane helix</keyword>
<dbReference type="Proteomes" id="UP000324479">
    <property type="component" value="Unassembled WGS sequence"/>
</dbReference>
<keyword evidence="5 9" id="KW-0812">Transmembrane</keyword>
<organism evidence="10 11">
    <name type="scientific">Roseiconus nitratireducens</name>
    <dbReference type="NCBI Taxonomy" id="2605748"/>
    <lineage>
        <taxon>Bacteria</taxon>
        <taxon>Pseudomonadati</taxon>
        <taxon>Planctomycetota</taxon>
        <taxon>Planctomycetia</taxon>
        <taxon>Pirellulales</taxon>
        <taxon>Pirellulaceae</taxon>
        <taxon>Roseiconus</taxon>
    </lineage>
</organism>
<evidence type="ECO:0000256" key="6">
    <source>
        <dbReference type="ARBA" id="ARBA00022989"/>
    </source>
</evidence>
<dbReference type="Pfam" id="PF02386">
    <property type="entry name" value="TrkH"/>
    <property type="match status" value="1"/>
</dbReference>
<protein>
    <submittedName>
        <fullName evidence="10">TrkH family potassium uptake protein</fullName>
    </submittedName>
</protein>
<sequence length="571" mass="62023">MPCRARRRRTFVRRASGRFRPRDLWFWSARESPGAISSDEETLNFPLLSRVLGIICLLIGGSMAFSLPFAFPLLANRTHLPAASEIETGGIFGLLFSMAISLLIGLLLLLAGRRGRAAHLFRKEAMAIVGLSWVLATVLGALPYYLSGTEIADGRSMTFIEAMFESQSGFSTTGATVLTDLESPSSVPHCILFWRSSTHFLGGLGIVVLFVAILGQGSAGKAMVRAEMPGPSKEGSMPRMQHTALVFAGIYGGLNAILTAIYMFEGMTFFDALCHAFGTMATGGFSTYNRSLGGFDSPLIEYTTILFMILAGTNFTLLYLTMVGGPKKLFGDVEFQTYVGIIAVMTGGILFFGMRAENVGFDSLASGFRNSLFQVVSIMTTTGYGTADFDQWNNFARGSLLVLMFIGGCAGSTGGGLKVIRHVLFYKVLLHEIELVYRPRVVRLIRIGGNIADDPSMLRGIMVYFCLILGIFIGSWMLLVTFEPSSTWGFLPDSPQAVDSNTLDEKLLDCASAVAATLNNIGPGLGVVGATQNYAGFSQGAKFLFVWLMMLGRVEVFSVLVLVFPTFWRRS</sequence>
<evidence type="ECO:0000256" key="2">
    <source>
        <dbReference type="ARBA" id="ARBA00009137"/>
    </source>
</evidence>
<evidence type="ECO:0000256" key="5">
    <source>
        <dbReference type="ARBA" id="ARBA00022692"/>
    </source>
</evidence>
<dbReference type="GO" id="GO:0030001">
    <property type="term" value="P:metal ion transport"/>
    <property type="evidence" value="ECO:0007669"/>
    <property type="project" value="UniProtKB-ARBA"/>
</dbReference>
<evidence type="ECO:0000256" key="8">
    <source>
        <dbReference type="ARBA" id="ARBA00023136"/>
    </source>
</evidence>
<keyword evidence="4" id="KW-1003">Cell membrane</keyword>
<feature type="transmembrane region" description="Helical" evidence="9">
    <location>
        <begin position="400"/>
        <end position="420"/>
    </location>
</feature>
<evidence type="ECO:0000256" key="9">
    <source>
        <dbReference type="SAM" id="Phobius"/>
    </source>
</evidence>
<feature type="transmembrane region" description="Helical" evidence="9">
    <location>
        <begin position="91"/>
        <end position="112"/>
    </location>
</feature>
<keyword evidence="3" id="KW-0813">Transport</keyword>
<keyword evidence="11" id="KW-1185">Reference proteome</keyword>
<evidence type="ECO:0000256" key="4">
    <source>
        <dbReference type="ARBA" id="ARBA00022475"/>
    </source>
</evidence>
<dbReference type="InterPro" id="IPR003445">
    <property type="entry name" value="Cat_transpt"/>
</dbReference>
<evidence type="ECO:0000256" key="3">
    <source>
        <dbReference type="ARBA" id="ARBA00022448"/>
    </source>
</evidence>
<feature type="transmembrane region" description="Helical" evidence="9">
    <location>
        <begin position="299"/>
        <end position="323"/>
    </location>
</feature>
<reference evidence="10 11" key="1">
    <citation type="submission" date="2019-08" db="EMBL/GenBank/DDBJ databases">
        <authorList>
            <person name="Dhanesh K."/>
            <person name="Kumar G."/>
            <person name="Sasikala C."/>
            <person name="Venkata Ramana C."/>
        </authorList>
    </citation>
    <scope>NUCLEOTIDE SEQUENCE [LARGE SCALE GENOMIC DNA]</scope>
    <source>
        <strain evidence="10 11">JC645</strain>
    </source>
</reference>
<comment type="similarity">
    <text evidence="2">Belongs to the TrkH potassium transport family.</text>
</comment>
<keyword evidence="7" id="KW-0406">Ion transport</keyword>
<evidence type="ECO:0000256" key="1">
    <source>
        <dbReference type="ARBA" id="ARBA00004651"/>
    </source>
</evidence>
<dbReference type="GO" id="GO:0008324">
    <property type="term" value="F:monoatomic cation transmembrane transporter activity"/>
    <property type="evidence" value="ECO:0007669"/>
    <property type="project" value="InterPro"/>
</dbReference>
<proteinExistence type="inferred from homology"/>
<comment type="subcellular location">
    <subcellularLocation>
        <location evidence="1">Cell membrane</location>
        <topology evidence="1">Multi-pass membrane protein</topology>
    </subcellularLocation>
</comment>
<dbReference type="PANTHER" id="PTHR32024">
    <property type="entry name" value="TRK SYSTEM POTASSIUM UPTAKE PROTEIN TRKG-RELATED"/>
    <property type="match status" value="1"/>
</dbReference>
<dbReference type="GO" id="GO:0005886">
    <property type="term" value="C:plasma membrane"/>
    <property type="evidence" value="ECO:0007669"/>
    <property type="project" value="UniProtKB-SubCell"/>
</dbReference>
<gene>
    <name evidence="10" type="ORF">FYK55_00205</name>
</gene>
<feature type="transmembrane region" description="Helical" evidence="9">
    <location>
        <begin position="200"/>
        <end position="224"/>
    </location>
</feature>
<keyword evidence="8 9" id="KW-0472">Membrane</keyword>
<feature type="transmembrane region" description="Helical" evidence="9">
    <location>
        <begin position="244"/>
        <end position="264"/>
    </location>
</feature>
<feature type="transmembrane region" description="Helical" evidence="9">
    <location>
        <begin position="461"/>
        <end position="482"/>
    </location>
</feature>
<evidence type="ECO:0000313" key="11">
    <source>
        <dbReference type="Proteomes" id="UP000324479"/>
    </source>
</evidence>
<feature type="transmembrane region" description="Helical" evidence="9">
    <location>
        <begin position="51"/>
        <end position="71"/>
    </location>
</feature>
<feature type="transmembrane region" description="Helical" evidence="9">
    <location>
        <begin position="124"/>
        <end position="146"/>
    </location>
</feature>
<evidence type="ECO:0000313" key="10">
    <source>
        <dbReference type="EMBL" id="KAA5546890.1"/>
    </source>
</evidence>
<feature type="transmembrane region" description="Helical" evidence="9">
    <location>
        <begin position="335"/>
        <end position="354"/>
    </location>
</feature>
<name>A0A5M6DL53_9BACT</name>
<accession>A0A5M6DL53</accession>